<dbReference type="Gene3D" id="3.40.50.300">
    <property type="entry name" value="P-loop containing nucleotide triphosphate hydrolases"/>
    <property type="match status" value="1"/>
</dbReference>
<dbReference type="GO" id="GO:0005886">
    <property type="term" value="C:plasma membrane"/>
    <property type="evidence" value="ECO:0007669"/>
    <property type="project" value="TreeGrafter"/>
</dbReference>
<comment type="caution">
    <text evidence="2">The sequence shown here is derived from an EMBL/GenBank/DDBJ whole genome shotgun (WGS) entry which is preliminary data.</text>
</comment>
<dbReference type="NCBIfam" id="TIGR03420">
    <property type="entry name" value="DnaA_homol_Hda"/>
    <property type="match status" value="1"/>
</dbReference>
<dbReference type="OrthoDB" id="9784878at2"/>
<sequence>MDHFRSAPRQLLLDFGAPPAARFDQFVAGANAELVSQLSTLSDALMTGGAPERLFYLWGAAGSGRSHLLHALCADAGAARARLLGPHSPRAAFEFDAAVAIYALDDCDALSAAQQSDTFTLFNEVRAHPRCALVAAGNAPPRALALREDLRSRLGWGLVFQLAPLDDAHKREALARAARARGLALSADVSAYLLTHFKRELPALMALLDALDRFSLEHQRAVTLPLVRAWREEHPVKNKRLILS</sequence>
<gene>
    <name evidence="2" type="primary">hda</name>
    <name evidence="2" type="ORF">CAGGBEG34_250011</name>
</gene>
<dbReference type="AlphaFoldDB" id="G2J9R2"/>
<reference evidence="2 3" key="1">
    <citation type="submission" date="2011-08" db="EMBL/GenBank/DDBJ databases">
        <title>The genome of the obligate endobacterium of an arbuscular mycorrhizal fungus reveals an interphylum network of nutritional interactions.</title>
        <authorList>
            <person name="Ghignone S."/>
            <person name="Salvioli A."/>
            <person name="Anca I."/>
            <person name="Lumini E."/>
            <person name="Ortu G."/>
            <person name="Petiti L."/>
            <person name="Cruveiller S."/>
            <person name="Bianciotto V."/>
            <person name="Piffanelli P."/>
            <person name="Lanfranco L."/>
            <person name="Bonfante P."/>
        </authorList>
    </citation>
    <scope>NUCLEOTIDE SEQUENCE [LARGE SCALE GENOMIC DNA]</scope>
    <source>
        <strain evidence="2 3">BEG34</strain>
    </source>
</reference>
<dbReference type="PANTHER" id="PTHR30050">
    <property type="entry name" value="CHROMOSOMAL REPLICATION INITIATOR PROTEIN DNAA"/>
    <property type="match status" value="1"/>
</dbReference>
<proteinExistence type="predicted"/>
<dbReference type="RefSeq" id="WP_006682698.1">
    <property type="nucleotide sequence ID" value="NZ_CAFB01000042.1"/>
</dbReference>
<keyword evidence="3" id="KW-1185">Reference proteome</keyword>
<dbReference type="PANTHER" id="PTHR30050:SF5">
    <property type="entry name" value="DNAA REGULATORY INACTIVATOR HDA"/>
    <property type="match status" value="1"/>
</dbReference>
<protein>
    <submittedName>
        <fullName evidence="2">ATPase regulatory factor involved in DnaA inactivation</fullName>
    </submittedName>
</protein>
<dbReference type="STRING" id="1070319.CAGGBEG34_250011"/>
<evidence type="ECO:0000313" key="2">
    <source>
        <dbReference type="EMBL" id="CCD29509.1"/>
    </source>
</evidence>
<organism evidence="2 3">
    <name type="scientific">Candidatus Glomeribacter gigasporarum BEG34</name>
    <dbReference type="NCBI Taxonomy" id="1070319"/>
    <lineage>
        <taxon>Bacteria</taxon>
        <taxon>Pseudomonadati</taxon>
        <taxon>Pseudomonadota</taxon>
        <taxon>Betaproteobacteria</taxon>
        <taxon>Burkholderiales</taxon>
        <taxon>Burkholderiaceae</taxon>
        <taxon>Candidatus Glomeribacter</taxon>
    </lineage>
</organism>
<dbReference type="eggNOG" id="COG0593">
    <property type="taxonomic scope" value="Bacteria"/>
</dbReference>
<dbReference type="GO" id="GO:0032297">
    <property type="term" value="P:negative regulation of DNA-templated DNA replication initiation"/>
    <property type="evidence" value="ECO:0007669"/>
    <property type="project" value="InterPro"/>
</dbReference>
<dbReference type="InterPro" id="IPR017788">
    <property type="entry name" value="Hda"/>
</dbReference>
<dbReference type="GO" id="GO:0006270">
    <property type="term" value="P:DNA replication initiation"/>
    <property type="evidence" value="ECO:0007669"/>
    <property type="project" value="TreeGrafter"/>
</dbReference>
<dbReference type="Pfam" id="PF22688">
    <property type="entry name" value="Hda_lid"/>
    <property type="match status" value="1"/>
</dbReference>
<dbReference type="EMBL" id="CAFB01000042">
    <property type="protein sequence ID" value="CCD29509.1"/>
    <property type="molecule type" value="Genomic_DNA"/>
</dbReference>
<dbReference type="InterPro" id="IPR055199">
    <property type="entry name" value="Hda_lid"/>
</dbReference>
<dbReference type="GO" id="GO:0003688">
    <property type="term" value="F:DNA replication origin binding"/>
    <property type="evidence" value="ECO:0007669"/>
    <property type="project" value="TreeGrafter"/>
</dbReference>
<name>G2J9R2_9BURK</name>
<dbReference type="Proteomes" id="UP000054051">
    <property type="component" value="Unassembled WGS sequence"/>
</dbReference>
<accession>G2J9R2</accession>
<evidence type="ECO:0000313" key="3">
    <source>
        <dbReference type="Proteomes" id="UP000054051"/>
    </source>
</evidence>
<dbReference type="SUPFAM" id="SSF52540">
    <property type="entry name" value="P-loop containing nucleoside triphosphate hydrolases"/>
    <property type="match status" value="1"/>
</dbReference>
<dbReference type="InterPro" id="IPR027417">
    <property type="entry name" value="P-loop_NTPase"/>
</dbReference>
<evidence type="ECO:0000259" key="1">
    <source>
        <dbReference type="Pfam" id="PF22688"/>
    </source>
</evidence>
<dbReference type="Gene3D" id="1.10.8.60">
    <property type="match status" value="1"/>
</dbReference>
<feature type="domain" description="Hda lid" evidence="1">
    <location>
        <begin position="167"/>
        <end position="229"/>
    </location>
</feature>